<keyword evidence="1" id="KW-0472">Membrane</keyword>
<evidence type="ECO:0000313" key="3">
    <source>
        <dbReference type="Proteomes" id="UP001185331"/>
    </source>
</evidence>
<evidence type="ECO:0000256" key="1">
    <source>
        <dbReference type="SAM" id="Phobius"/>
    </source>
</evidence>
<dbReference type="RefSeq" id="WP_309854989.1">
    <property type="nucleotide sequence ID" value="NZ_JAVDQJ010000005.1"/>
</dbReference>
<protein>
    <submittedName>
        <fullName evidence="2">Membrane protein YgcG</fullName>
    </submittedName>
</protein>
<organism evidence="2 3">
    <name type="scientific">Deinococcus soli</name>
    <name type="common">ex Cha et al. 2016</name>
    <dbReference type="NCBI Taxonomy" id="1309411"/>
    <lineage>
        <taxon>Bacteria</taxon>
        <taxon>Thermotogati</taxon>
        <taxon>Deinococcota</taxon>
        <taxon>Deinococci</taxon>
        <taxon>Deinococcales</taxon>
        <taxon>Deinococcaceae</taxon>
        <taxon>Deinococcus</taxon>
    </lineage>
</organism>
<keyword evidence="1" id="KW-0812">Transmembrane</keyword>
<keyword evidence="1" id="KW-1133">Transmembrane helix</keyword>
<proteinExistence type="predicted"/>
<sequence length="162" mass="16968">MLEHLPLPLLSLAVAGTAMIGIPVIPSVLLAASSQGLPGLAAGLTGMACAAITLYQIGARIPHARTWLRRWMPETTTSATLIAGLLLPFLPFWLAAGVLQVPKPHLLRVVLGVTLPQTLLFGGAAALGHTLNIPPFLVTTVLALLAFSPLLIKKALTRRNPA</sequence>
<gene>
    <name evidence="2" type="ORF">J2Y00_002036</name>
</gene>
<feature type="transmembrane region" description="Helical" evidence="1">
    <location>
        <begin position="106"/>
        <end position="127"/>
    </location>
</feature>
<feature type="transmembrane region" description="Helical" evidence="1">
    <location>
        <begin position="39"/>
        <end position="58"/>
    </location>
</feature>
<name>A0AAE3XEY1_9DEIO</name>
<feature type="transmembrane region" description="Helical" evidence="1">
    <location>
        <begin position="133"/>
        <end position="152"/>
    </location>
</feature>
<dbReference type="EMBL" id="JAVDQK010000004">
    <property type="protein sequence ID" value="MDR6218473.1"/>
    <property type="molecule type" value="Genomic_DNA"/>
</dbReference>
<feature type="transmembrane region" description="Helical" evidence="1">
    <location>
        <begin position="12"/>
        <end position="32"/>
    </location>
</feature>
<accession>A0AAE3XEY1</accession>
<dbReference type="AlphaFoldDB" id="A0AAE3XEY1"/>
<evidence type="ECO:0000313" key="2">
    <source>
        <dbReference type="EMBL" id="MDR6218473.1"/>
    </source>
</evidence>
<feature type="transmembrane region" description="Helical" evidence="1">
    <location>
        <begin position="78"/>
        <end position="99"/>
    </location>
</feature>
<dbReference type="Proteomes" id="UP001185331">
    <property type="component" value="Unassembled WGS sequence"/>
</dbReference>
<reference evidence="2" key="1">
    <citation type="submission" date="2023-07" db="EMBL/GenBank/DDBJ databases">
        <title>Sorghum-associated microbial communities from plants grown in Nebraska, USA.</title>
        <authorList>
            <person name="Schachtman D."/>
        </authorList>
    </citation>
    <scope>NUCLEOTIDE SEQUENCE</scope>
    <source>
        <strain evidence="2">BE330</strain>
    </source>
</reference>
<comment type="caution">
    <text evidence="2">The sequence shown here is derived from an EMBL/GenBank/DDBJ whole genome shotgun (WGS) entry which is preliminary data.</text>
</comment>